<gene>
    <name evidence="2" type="ORF">OG375_11875</name>
</gene>
<sequence>MRPKLSQYLCSNQYLVDTVPDVEKDSRTRDGSMSSVAIFGAGGRAGRAITAEALDRGHRVTAVVRNPRTTSAITADGISVAQGDVTDLRSTSAIPRGHDAVVSAVSPASGPEALAALGRLDDQFFVNAVDALLHGMTIAGVHRLVLIGLFANLQDEHGRLILDDPASFPSHLRPFALSHTAGLERLRAVETTVDWLMLTPPAMLDAAAPRRGRYRIGGNAVPPSGSATLSYADLAVAVIDEVETPRHHRTRVSVFDC</sequence>
<dbReference type="SUPFAM" id="SSF51735">
    <property type="entry name" value="NAD(P)-binding Rossmann-fold domains"/>
    <property type="match status" value="1"/>
</dbReference>
<dbReference type="PANTHER" id="PTHR43355:SF2">
    <property type="entry name" value="FLAVIN REDUCTASE (NADPH)"/>
    <property type="match status" value="1"/>
</dbReference>
<dbReference type="Gene3D" id="3.40.50.720">
    <property type="entry name" value="NAD(P)-binding Rossmann-like Domain"/>
    <property type="match status" value="1"/>
</dbReference>
<name>A0ABZ1PME8_9ACTN</name>
<evidence type="ECO:0000313" key="3">
    <source>
        <dbReference type="Proteomes" id="UP001346877"/>
    </source>
</evidence>
<evidence type="ECO:0000259" key="1">
    <source>
        <dbReference type="Pfam" id="PF13460"/>
    </source>
</evidence>
<dbReference type="PANTHER" id="PTHR43355">
    <property type="entry name" value="FLAVIN REDUCTASE (NADPH)"/>
    <property type="match status" value="1"/>
</dbReference>
<keyword evidence="3" id="KW-1185">Reference proteome</keyword>
<dbReference type="RefSeq" id="WP_328375037.1">
    <property type="nucleotide sequence ID" value="NZ_CP107941.1"/>
</dbReference>
<dbReference type="Pfam" id="PF13460">
    <property type="entry name" value="NAD_binding_10"/>
    <property type="match status" value="1"/>
</dbReference>
<dbReference type="Proteomes" id="UP001346877">
    <property type="component" value="Chromosome"/>
</dbReference>
<organism evidence="2 3">
    <name type="scientific">Micromonospora zamorensis</name>
    <dbReference type="NCBI Taxonomy" id="709883"/>
    <lineage>
        <taxon>Bacteria</taxon>
        <taxon>Bacillati</taxon>
        <taxon>Actinomycetota</taxon>
        <taxon>Actinomycetes</taxon>
        <taxon>Micromonosporales</taxon>
        <taxon>Micromonosporaceae</taxon>
        <taxon>Micromonospora</taxon>
    </lineage>
</organism>
<evidence type="ECO:0000313" key="2">
    <source>
        <dbReference type="EMBL" id="WUI84970.1"/>
    </source>
</evidence>
<dbReference type="InterPro" id="IPR051606">
    <property type="entry name" value="Polyketide_Oxido-like"/>
</dbReference>
<feature type="domain" description="NAD(P)-binding" evidence="1">
    <location>
        <begin position="40"/>
        <end position="245"/>
    </location>
</feature>
<reference evidence="2 3" key="1">
    <citation type="submission" date="2022-10" db="EMBL/GenBank/DDBJ databases">
        <title>The complete genomes of actinobacterial strains from the NBC collection.</title>
        <authorList>
            <person name="Joergensen T.S."/>
            <person name="Alvarez Arevalo M."/>
            <person name="Sterndorff E.B."/>
            <person name="Faurdal D."/>
            <person name="Vuksanovic O."/>
            <person name="Mourched A.-S."/>
            <person name="Charusanti P."/>
            <person name="Shaw S."/>
            <person name="Blin K."/>
            <person name="Weber T."/>
        </authorList>
    </citation>
    <scope>NUCLEOTIDE SEQUENCE [LARGE SCALE GENOMIC DNA]</scope>
    <source>
        <strain evidence="2 3">NBC_00396</strain>
    </source>
</reference>
<accession>A0ABZ1PME8</accession>
<dbReference type="EMBL" id="CP107941">
    <property type="protein sequence ID" value="WUI84970.1"/>
    <property type="molecule type" value="Genomic_DNA"/>
</dbReference>
<dbReference type="InterPro" id="IPR016040">
    <property type="entry name" value="NAD(P)-bd_dom"/>
</dbReference>
<proteinExistence type="predicted"/>
<protein>
    <submittedName>
        <fullName evidence="2">NAD(P)H-binding protein</fullName>
    </submittedName>
</protein>
<dbReference type="InterPro" id="IPR036291">
    <property type="entry name" value="NAD(P)-bd_dom_sf"/>
</dbReference>